<sequence>MSKKRYNKSKKDVPFVLLSRDMLWKIMLEMDVQDVVSTCISHKSISHGCTEKFWELYVRKNFKFTGANKFKTWYEMATNEPEISSTTELKTLHLKRNITNIKKIIEDSDYLENIGNSRKNFTYDGVTLDLIIPSLKKYIYTEAAKQFKKILEEDGVQNPIKLSEAMNQNILVLNIL</sequence>
<proteinExistence type="predicted"/>
<name>A0A481Z2K6_9VIRU</name>
<dbReference type="EMBL" id="MK500427">
    <property type="protein sequence ID" value="QBK89541.1"/>
    <property type="molecule type" value="Genomic_DNA"/>
</dbReference>
<organism evidence="1">
    <name type="scientific">Pithovirus LCPAC001</name>
    <dbReference type="NCBI Taxonomy" id="2506585"/>
    <lineage>
        <taxon>Viruses</taxon>
        <taxon>Pithoviruses</taxon>
    </lineage>
</organism>
<evidence type="ECO:0000313" key="1">
    <source>
        <dbReference type="EMBL" id="QBK89541.1"/>
    </source>
</evidence>
<reference evidence="1" key="1">
    <citation type="journal article" date="2019" name="MBio">
        <title>Virus Genomes from Deep Sea Sediments Expand the Ocean Megavirome and Support Independent Origins of Viral Gigantism.</title>
        <authorList>
            <person name="Backstrom D."/>
            <person name="Yutin N."/>
            <person name="Jorgensen S.L."/>
            <person name="Dharamshi J."/>
            <person name="Homa F."/>
            <person name="Zaremba-Niedwiedzka K."/>
            <person name="Spang A."/>
            <person name="Wolf Y.I."/>
            <person name="Koonin E.V."/>
            <person name="Ettema T.J."/>
        </authorList>
    </citation>
    <scope>NUCLEOTIDE SEQUENCE</scope>
</reference>
<gene>
    <name evidence="1" type="ORF">LCPAC001_00510</name>
</gene>
<protein>
    <submittedName>
        <fullName evidence="1">F-box-like family protein</fullName>
    </submittedName>
</protein>
<accession>A0A481Z2K6</accession>